<accession>A0A367GRC3</accession>
<dbReference type="SUPFAM" id="SSF51735">
    <property type="entry name" value="NAD(P)-binding Rossmann-fold domains"/>
    <property type="match status" value="1"/>
</dbReference>
<dbReference type="InterPro" id="IPR036291">
    <property type="entry name" value="NAD(P)-bd_dom_sf"/>
</dbReference>
<protein>
    <submittedName>
        <fullName evidence="3">Oxidoreductase</fullName>
    </submittedName>
</protein>
<dbReference type="Pfam" id="PF16490">
    <property type="entry name" value="Oxidoreduct_C"/>
    <property type="match status" value="1"/>
</dbReference>
<keyword evidence="4" id="KW-1185">Reference proteome</keyword>
<dbReference type="RefSeq" id="WP_114004051.1">
    <property type="nucleotide sequence ID" value="NZ_QGDC01000002.1"/>
</dbReference>
<proteinExistence type="predicted"/>
<dbReference type="Gene3D" id="3.30.360.10">
    <property type="entry name" value="Dihydrodipicolinate Reductase, domain 2"/>
    <property type="match status" value="1"/>
</dbReference>
<evidence type="ECO:0000256" key="1">
    <source>
        <dbReference type="ARBA" id="ARBA00023002"/>
    </source>
</evidence>
<keyword evidence="1" id="KW-0560">Oxidoreductase</keyword>
<dbReference type="InterPro" id="IPR050463">
    <property type="entry name" value="Gfo/Idh/MocA_oxidrdct_glycsds"/>
</dbReference>
<dbReference type="GO" id="GO:0016491">
    <property type="term" value="F:oxidoreductase activity"/>
    <property type="evidence" value="ECO:0007669"/>
    <property type="project" value="UniProtKB-KW"/>
</dbReference>
<dbReference type="Gene3D" id="3.40.50.720">
    <property type="entry name" value="NAD(P)-binding Rossmann-like Domain"/>
    <property type="match status" value="1"/>
</dbReference>
<dbReference type="PANTHER" id="PTHR43818:SF11">
    <property type="entry name" value="BCDNA.GH03377"/>
    <property type="match status" value="1"/>
</dbReference>
<dbReference type="OrthoDB" id="9785257at2"/>
<comment type="caution">
    <text evidence="3">The sequence shown here is derived from an EMBL/GenBank/DDBJ whole genome shotgun (WGS) entry which is preliminary data.</text>
</comment>
<dbReference type="PANTHER" id="PTHR43818">
    <property type="entry name" value="BCDNA.GH03377"/>
    <property type="match status" value="1"/>
</dbReference>
<evidence type="ECO:0000259" key="2">
    <source>
        <dbReference type="Pfam" id="PF16490"/>
    </source>
</evidence>
<dbReference type="InterPro" id="IPR032459">
    <property type="entry name" value="Oxidoreduct_C"/>
</dbReference>
<name>A0A367GRC3_9SPHI</name>
<dbReference type="Proteomes" id="UP000253209">
    <property type="component" value="Unassembled WGS sequence"/>
</dbReference>
<feature type="domain" description="Putative oxidoreductase C-terminal" evidence="2">
    <location>
        <begin position="174"/>
        <end position="452"/>
    </location>
</feature>
<reference evidence="3 4" key="1">
    <citation type="submission" date="2018-05" db="EMBL/GenBank/DDBJ databases">
        <title>Mucilaginibacter hurinus sp. nov., isolated from briquette warehouse soil.</title>
        <authorList>
            <person name="Choi L."/>
        </authorList>
    </citation>
    <scope>NUCLEOTIDE SEQUENCE [LARGE SCALE GENOMIC DNA]</scope>
    <source>
        <strain evidence="3 4">ZR32</strain>
    </source>
</reference>
<dbReference type="EMBL" id="QGDC01000002">
    <property type="protein sequence ID" value="RCH56014.1"/>
    <property type="molecule type" value="Genomic_DNA"/>
</dbReference>
<sequence>MGNLNLGILGLIMLAVTCNGERKGKSVKLITLDPGHFHAALVQKSMYPDVDSVVYVYAPEGPDVQLHLDKIAAYNGRAEQPTAWKEDVYKGKNFFNKMLEERKGNVVVMAGNNRLKTEYIKKSVNGGFNVLADKPMAIDNNNFELLKEAFTTAAEKKLLLYDIMTERYEITNILQRELAMIPGIFGKLQAGTPENPAVEMESVHYFYKYVSGSILTRPAWFFDVEQEGDGMADVGVHLVDLAQWSCFPESIIDYKKDITFNSAKRWPTALNRGQFFAITKQSEFPDYLKKYIVKDTVLNVFANGEINYKLRGVNIKLLVKWDYQAPAGAGDTHYSVIHGTKASLVIKQGAETANKPALYIESAKAGDMNYVDQVNTKMRALQAKYPGVELKKIAKGWEVVIPDKYREGHEAHFARVTEKYLDYLHNGNMPGWEVPNMIAKYYTTTSALRLAKK</sequence>
<organism evidence="3 4">
    <name type="scientific">Mucilaginibacter hurinus</name>
    <dbReference type="NCBI Taxonomy" id="2201324"/>
    <lineage>
        <taxon>Bacteria</taxon>
        <taxon>Pseudomonadati</taxon>
        <taxon>Bacteroidota</taxon>
        <taxon>Sphingobacteriia</taxon>
        <taxon>Sphingobacteriales</taxon>
        <taxon>Sphingobacteriaceae</taxon>
        <taxon>Mucilaginibacter</taxon>
    </lineage>
</organism>
<dbReference type="AlphaFoldDB" id="A0A367GRC3"/>
<evidence type="ECO:0000313" key="3">
    <source>
        <dbReference type="EMBL" id="RCH56014.1"/>
    </source>
</evidence>
<evidence type="ECO:0000313" key="4">
    <source>
        <dbReference type="Proteomes" id="UP000253209"/>
    </source>
</evidence>
<gene>
    <name evidence="3" type="ORF">DJ568_04500</name>
</gene>